<gene>
    <name evidence="2" type="ordered locus">Adeh_3827</name>
</gene>
<dbReference type="OrthoDB" id="9930404at2"/>
<protein>
    <recommendedName>
        <fullName evidence="4">Outer membrane protein beta-barrel domain-containing protein</fullName>
    </recommendedName>
</protein>
<dbReference type="AlphaFoldDB" id="Q2IG84"/>
<sequence>MTRCHARAAPRCWRPASPLAYHPRVRALLLAALLGSAFPALAVAQDGDWDDAPEEEEHDDEGRPNRFFLTAWGGAGIDAGGNGSSGSRLGGEAGYSFSTLDLSIAGYGYRHLPDATREWTPVVLARISQRFETHRGLDAAITFGVGSAKRDGWRAWFQVGLGARLELGPMFLAGELTFEQEDQLGLMGGLGARF</sequence>
<name>Q2IG84_ANADE</name>
<evidence type="ECO:0000313" key="3">
    <source>
        <dbReference type="Proteomes" id="UP000001935"/>
    </source>
</evidence>
<dbReference type="EMBL" id="CP000251">
    <property type="protein sequence ID" value="ABC83593.1"/>
    <property type="molecule type" value="Genomic_DNA"/>
</dbReference>
<dbReference type="STRING" id="290397.Adeh_3827"/>
<accession>Q2IG84</accession>
<dbReference type="HOGENOM" id="CLU_1425312_0_0_7"/>
<feature type="signal peptide" evidence="1">
    <location>
        <begin position="1"/>
        <end position="42"/>
    </location>
</feature>
<organism evidence="2 3">
    <name type="scientific">Anaeromyxobacter dehalogenans (strain 2CP-C)</name>
    <dbReference type="NCBI Taxonomy" id="290397"/>
    <lineage>
        <taxon>Bacteria</taxon>
        <taxon>Pseudomonadati</taxon>
        <taxon>Myxococcota</taxon>
        <taxon>Myxococcia</taxon>
        <taxon>Myxococcales</taxon>
        <taxon>Cystobacterineae</taxon>
        <taxon>Anaeromyxobacteraceae</taxon>
        <taxon>Anaeromyxobacter</taxon>
    </lineage>
</organism>
<dbReference type="Proteomes" id="UP000001935">
    <property type="component" value="Chromosome"/>
</dbReference>
<keyword evidence="1" id="KW-0732">Signal</keyword>
<feature type="chain" id="PRO_5004210014" description="Outer membrane protein beta-barrel domain-containing protein" evidence="1">
    <location>
        <begin position="43"/>
        <end position="194"/>
    </location>
</feature>
<evidence type="ECO:0000256" key="1">
    <source>
        <dbReference type="SAM" id="SignalP"/>
    </source>
</evidence>
<evidence type="ECO:0008006" key="4">
    <source>
        <dbReference type="Google" id="ProtNLM"/>
    </source>
</evidence>
<reference evidence="2 3" key="1">
    <citation type="submission" date="2006-01" db="EMBL/GenBank/DDBJ databases">
        <title>Complete sequence of Anaeromyxobacter dehalogenans 2CP-C.</title>
        <authorList>
            <consortium name="US DOE Joint Genome Institute"/>
            <person name="Copeland A."/>
            <person name="Lucas S."/>
            <person name="Lapidus A."/>
            <person name="Barry K."/>
            <person name="Detter J.C."/>
            <person name="Glavina T."/>
            <person name="Hammon N."/>
            <person name="Israni S."/>
            <person name="Pitluck S."/>
            <person name="Brettin T."/>
            <person name="Bruce D."/>
            <person name="Han C."/>
            <person name="Tapia R."/>
            <person name="Gilna P."/>
            <person name="Kiss H."/>
            <person name="Schmutz J."/>
            <person name="Larimer F."/>
            <person name="Land M."/>
            <person name="Kyrpides N."/>
            <person name="Anderson I."/>
            <person name="Sanford R.A."/>
            <person name="Ritalahti K.M."/>
            <person name="Thomas H.S."/>
            <person name="Kirby J.R."/>
            <person name="Zhulin I.B."/>
            <person name="Loeffler F.E."/>
            <person name="Richardson P."/>
        </authorList>
    </citation>
    <scope>NUCLEOTIDE SEQUENCE [LARGE SCALE GENOMIC DNA]</scope>
    <source>
        <strain evidence="2 3">2CP-C</strain>
    </source>
</reference>
<evidence type="ECO:0000313" key="2">
    <source>
        <dbReference type="EMBL" id="ABC83593.1"/>
    </source>
</evidence>
<proteinExistence type="predicted"/>
<dbReference type="KEGG" id="ade:Adeh_3827"/>